<evidence type="ECO:0000256" key="1">
    <source>
        <dbReference type="ARBA" id="ARBA00004141"/>
    </source>
</evidence>
<dbReference type="PANTHER" id="PTHR32322">
    <property type="entry name" value="INNER MEMBRANE TRANSPORTER"/>
    <property type="match status" value="1"/>
</dbReference>
<feature type="domain" description="EamA" evidence="6">
    <location>
        <begin position="155"/>
        <end position="288"/>
    </location>
</feature>
<feature type="transmembrane region" description="Helical" evidence="5">
    <location>
        <begin position="152"/>
        <end position="170"/>
    </location>
</feature>
<dbReference type="RefSeq" id="WP_184467341.1">
    <property type="nucleotide sequence ID" value="NZ_JACIFY010000002.1"/>
</dbReference>
<feature type="transmembrane region" description="Helical" evidence="5">
    <location>
        <begin position="248"/>
        <end position="266"/>
    </location>
</feature>
<dbReference type="InterPro" id="IPR037185">
    <property type="entry name" value="EmrE-like"/>
</dbReference>
<dbReference type="PANTHER" id="PTHR32322:SF9">
    <property type="entry name" value="AMINO-ACID METABOLITE EFFLUX PUMP-RELATED"/>
    <property type="match status" value="1"/>
</dbReference>
<feature type="transmembrane region" description="Helical" evidence="5">
    <location>
        <begin position="37"/>
        <end position="57"/>
    </location>
</feature>
<comment type="caution">
    <text evidence="7">The sequence shown here is derived from an EMBL/GenBank/DDBJ whole genome shotgun (WGS) entry which is preliminary data.</text>
</comment>
<sequence>MESRMNAWTWGLLVLLGLIWGGSFFFARIAVQHVPPLTLVFLRLLLAALALHLYIAGRFDIYSILKARWREFLILGLINNALPHALIFFGQTRIGAGLAAILNATTPIWTVLIANYFTSDEKLSSAKIAGCLVGLAGTIVLIGPGISAGGEAPLWALLLPVLAAISYGFAATYGKRFKNVPAPVTAAGQLTASSLITLPLSLLADRPWTLPLPGLDILLAILALALVSTAFAYILYFRIMAAAGATNASLVTLLVPPSAILLGVLFLSERLAVGECIGMALIGLGLVILDGRAYRRLIRTA</sequence>
<feature type="domain" description="EamA" evidence="6">
    <location>
        <begin position="12"/>
        <end position="142"/>
    </location>
</feature>
<dbReference type="EMBL" id="JACIFY010000002">
    <property type="protein sequence ID" value="MBB4234429.1"/>
    <property type="molecule type" value="Genomic_DNA"/>
</dbReference>
<evidence type="ECO:0000256" key="3">
    <source>
        <dbReference type="ARBA" id="ARBA00022989"/>
    </source>
</evidence>
<gene>
    <name evidence="7" type="ORF">GGD57_000978</name>
</gene>
<feature type="transmembrane region" description="Helical" evidence="5">
    <location>
        <begin position="95"/>
        <end position="116"/>
    </location>
</feature>
<dbReference type="Proteomes" id="UP000540909">
    <property type="component" value="Unassembled WGS sequence"/>
</dbReference>
<proteinExistence type="predicted"/>
<organism evidence="7 8">
    <name type="scientific">Rhizobium esperanzae</name>
    <dbReference type="NCBI Taxonomy" id="1967781"/>
    <lineage>
        <taxon>Bacteria</taxon>
        <taxon>Pseudomonadati</taxon>
        <taxon>Pseudomonadota</taxon>
        <taxon>Alphaproteobacteria</taxon>
        <taxon>Hyphomicrobiales</taxon>
        <taxon>Rhizobiaceae</taxon>
        <taxon>Rhizobium/Agrobacterium group</taxon>
        <taxon>Rhizobium</taxon>
    </lineage>
</organism>
<keyword evidence="3 5" id="KW-1133">Transmembrane helix</keyword>
<keyword evidence="2 5" id="KW-0812">Transmembrane</keyword>
<comment type="subcellular location">
    <subcellularLocation>
        <location evidence="1">Membrane</location>
        <topology evidence="1">Multi-pass membrane protein</topology>
    </subcellularLocation>
</comment>
<dbReference type="Pfam" id="PF00892">
    <property type="entry name" value="EamA"/>
    <property type="match status" value="2"/>
</dbReference>
<evidence type="ECO:0000313" key="8">
    <source>
        <dbReference type="Proteomes" id="UP000540909"/>
    </source>
</evidence>
<reference evidence="7 8" key="1">
    <citation type="submission" date="2020-08" db="EMBL/GenBank/DDBJ databases">
        <title>Genomic Encyclopedia of Type Strains, Phase IV (KMG-V): Genome sequencing to study the core and pangenomes of soil and plant-associated prokaryotes.</title>
        <authorList>
            <person name="Whitman W."/>
        </authorList>
    </citation>
    <scope>NUCLEOTIDE SEQUENCE [LARGE SCALE GENOMIC DNA]</scope>
    <source>
        <strain evidence="7 8">SEMIA 4089</strain>
    </source>
</reference>
<evidence type="ECO:0000256" key="4">
    <source>
        <dbReference type="ARBA" id="ARBA00023136"/>
    </source>
</evidence>
<name>A0A7W6R0D7_9HYPH</name>
<keyword evidence="4 5" id="KW-0472">Membrane</keyword>
<dbReference type="AlphaFoldDB" id="A0A7W6R0D7"/>
<dbReference type="SUPFAM" id="SSF103481">
    <property type="entry name" value="Multidrug resistance efflux transporter EmrE"/>
    <property type="match status" value="2"/>
</dbReference>
<feature type="transmembrane region" description="Helical" evidence="5">
    <location>
        <begin position="128"/>
        <end position="146"/>
    </location>
</feature>
<feature type="transmembrane region" description="Helical" evidence="5">
    <location>
        <begin position="182"/>
        <end position="203"/>
    </location>
</feature>
<dbReference type="InterPro" id="IPR000620">
    <property type="entry name" value="EamA_dom"/>
</dbReference>
<feature type="transmembrane region" description="Helical" evidence="5">
    <location>
        <begin position="215"/>
        <end position="236"/>
    </location>
</feature>
<evidence type="ECO:0000259" key="6">
    <source>
        <dbReference type="Pfam" id="PF00892"/>
    </source>
</evidence>
<feature type="transmembrane region" description="Helical" evidence="5">
    <location>
        <begin position="69"/>
        <end position="89"/>
    </location>
</feature>
<evidence type="ECO:0000256" key="2">
    <source>
        <dbReference type="ARBA" id="ARBA00022692"/>
    </source>
</evidence>
<dbReference type="GO" id="GO:0016020">
    <property type="term" value="C:membrane"/>
    <property type="evidence" value="ECO:0007669"/>
    <property type="project" value="UniProtKB-SubCell"/>
</dbReference>
<accession>A0A7W6R0D7</accession>
<feature type="transmembrane region" description="Helical" evidence="5">
    <location>
        <begin position="272"/>
        <end position="289"/>
    </location>
</feature>
<evidence type="ECO:0000313" key="7">
    <source>
        <dbReference type="EMBL" id="MBB4234429.1"/>
    </source>
</evidence>
<feature type="transmembrane region" description="Helical" evidence="5">
    <location>
        <begin position="7"/>
        <end position="31"/>
    </location>
</feature>
<dbReference type="InterPro" id="IPR050638">
    <property type="entry name" value="AA-Vitamin_Transporters"/>
</dbReference>
<protein>
    <submittedName>
        <fullName evidence="7">Drug/metabolite transporter (DMT)-like permease</fullName>
    </submittedName>
</protein>
<evidence type="ECO:0000256" key="5">
    <source>
        <dbReference type="SAM" id="Phobius"/>
    </source>
</evidence>